<reference evidence="2 3" key="1">
    <citation type="submission" date="2007-07" db="EMBL/GenBank/DDBJ databases">
        <title>Complete sequence of chromosome of Xanthobacter autotrophicus Py2.</title>
        <authorList>
            <consortium name="US DOE Joint Genome Institute"/>
            <person name="Copeland A."/>
            <person name="Lucas S."/>
            <person name="Lapidus A."/>
            <person name="Barry K."/>
            <person name="Glavina del Rio T."/>
            <person name="Hammon N."/>
            <person name="Israni S."/>
            <person name="Dalin E."/>
            <person name="Tice H."/>
            <person name="Pitluck S."/>
            <person name="Sims D."/>
            <person name="Brettin T."/>
            <person name="Bruce D."/>
            <person name="Detter J.C."/>
            <person name="Han C."/>
            <person name="Tapia R."/>
            <person name="Brainard J."/>
            <person name="Schmutz J."/>
            <person name="Larimer F."/>
            <person name="Land M."/>
            <person name="Hauser L."/>
            <person name="Kyrpides N."/>
            <person name="Kim E."/>
            <person name="Ensigns S.A."/>
            <person name="Richardson P."/>
        </authorList>
    </citation>
    <scope>NUCLEOTIDE SEQUENCE [LARGE SCALE GENOMIC DNA]</scope>
    <source>
        <strain evidence="3">ATCC BAA-1158 / Py2</strain>
    </source>
</reference>
<name>A7IE02_XANP2</name>
<sequence>MGSRAPASGSREAVSLGVSWSFLFLREPEPDFFDALPDPLLDRLRPELDPPDGARRDGAGICSMPGTISSPRGMRRACACSGTSAAKARSTPPPSRARRETGKLS</sequence>
<dbReference type="Proteomes" id="UP000002417">
    <property type="component" value="Chromosome"/>
</dbReference>
<organism evidence="2 3">
    <name type="scientific">Xanthobacter autotrophicus (strain ATCC BAA-1158 / Py2)</name>
    <dbReference type="NCBI Taxonomy" id="78245"/>
    <lineage>
        <taxon>Bacteria</taxon>
        <taxon>Pseudomonadati</taxon>
        <taxon>Pseudomonadota</taxon>
        <taxon>Alphaproteobacteria</taxon>
        <taxon>Hyphomicrobiales</taxon>
        <taxon>Xanthobacteraceae</taxon>
        <taxon>Xanthobacter</taxon>
    </lineage>
</organism>
<feature type="compositionally biased region" description="Basic and acidic residues" evidence="1">
    <location>
        <begin position="47"/>
        <end position="58"/>
    </location>
</feature>
<evidence type="ECO:0000256" key="1">
    <source>
        <dbReference type="SAM" id="MobiDB-lite"/>
    </source>
</evidence>
<dbReference type="KEGG" id="xau:Xaut_0994"/>
<gene>
    <name evidence="2" type="ordered locus">Xaut_0994</name>
</gene>
<keyword evidence="3" id="KW-1185">Reference proteome</keyword>
<evidence type="ECO:0000313" key="2">
    <source>
        <dbReference type="EMBL" id="ABS66245.1"/>
    </source>
</evidence>
<evidence type="ECO:0000313" key="3">
    <source>
        <dbReference type="Proteomes" id="UP000002417"/>
    </source>
</evidence>
<dbReference type="EMBL" id="CP000781">
    <property type="protein sequence ID" value="ABS66245.1"/>
    <property type="molecule type" value="Genomic_DNA"/>
</dbReference>
<protein>
    <submittedName>
        <fullName evidence="2">Uncharacterized protein</fullName>
    </submittedName>
</protein>
<accession>A7IE02</accession>
<proteinExistence type="predicted"/>
<feature type="region of interest" description="Disordered" evidence="1">
    <location>
        <begin position="47"/>
        <end position="105"/>
    </location>
</feature>
<dbReference type="HOGENOM" id="CLU_2235530_0_0_5"/>
<dbReference type="AlphaFoldDB" id="A7IE02"/>